<name>A0A5N0TA89_9GAMM</name>
<evidence type="ECO:0000256" key="3">
    <source>
        <dbReference type="ARBA" id="ARBA00022452"/>
    </source>
</evidence>
<feature type="domain" description="TonB-dependent receptor-like beta-barrel" evidence="11">
    <location>
        <begin position="412"/>
        <end position="883"/>
    </location>
</feature>
<keyword evidence="6 8" id="KW-0472">Membrane</keyword>
<dbReference type="EMBL" id="VYXP01000006">
    <property type="protein sequence ID" value="KAA9131047.1"/>
    <property type="molecule type" value="Genomic_DNA"/>
</dbReference>
<evidence type="ECO:0000256" key="1">
    <source>
        <dbReference type="ARBA" id="ARBA00004571"/>
    </source>
</evidence>
<evidence type="ECO:0000259" key="11">
    <source>
        <dbReference type="Pfam" id="PF00593"/>
    </source>
</evidence>
<comment type="caution">
    <text evidence="13">The sequence shown here is derived from an EMBL/GenBank/DDBJ whole genome shotgun (WGS) entry which is preliminary data.</text>
</comment>
<keyword evidence="10" id="KW-0732">Signal</keyword>
<evidence type="ECO:0000256" key="5">
    <source>
        <dbReference type="ARBA" id="ARBA00023077"/>
    </source>
</evidence>
<comment type="similarity">
    <text evidence="8 9">Belongs to the TonB-dependent receptor family.</text>
</comment>
<gene>
    <name evidence="13" type="ORF">F3N42_11960</name>
</gene>
<evidence type="ECO:0000256" key="8">
    <source>
        <dbReference type="PROSITE-ProRule" id="PRU01360"/>
    </source>
</evidence>
<dbReference type="Pfam" id="PF07715">
    <property type="entry name" value="Plug"/>
    <property type="match status" value="1"/>
</dbReference>
<accession>A0A5N0TA89</accession>
<keyword evidence="14" id="KW-1185">Reference proteome</keyword>
<organism evidence="13 14">
    <name type="scientific">Marinihelvus fidelis</name>
    <dbReference type="NCBI Taxonomy" id="2613842"/>
    <lineage>
        <taxon>Bacteria</taxon>
        <taxon>Pseudomonadati</taxon>
        <taxon>Pseudomonadota</taxon>
        <taxon>Gammaproteobacteria</taxon>
        <taxon>Chromatiales</taxon>
        <taxon>Wenzhouxiangellaceae</taxon>
        <taxon>Marinihelvus</taxon>
    </lineage>
</organism>
<keyword evidence="5 9" id="KW-0798">TonB box</keyword>
<dbReference type="PROSITE" id="PS52016">
    <property type="entry name" value="TONB_DEPENDENT_REC_3"/>
    <property type="match status" value="1"/>
</dbReference>
<dbReference type="InterPro" id="IPR010104">
    <property type="entry name" value="TonB_rcpt_bac"/>
</dbReference>
<keyword evidence="2 8" id="KW-0813">Transport</keyword>
<keyword evidence="3 8" id="KW-1134">Transmembrane beta strand</keyword>
<keyword evidence="4 8" id="KW-0812">Transmembrane</keyword>
<dbReference type="InterPro" id="IPR036942">
    <property type="entry name" value="Beta-barrel_TonB_sf"/>
</dbReference>
<evidence type="ECO:0000313" key="14">
    <source>
        <dbReference type="Proteomes" id="UP000325372"/>
    </source>
</evidence>
<feature type="domain" description="TonB-dependent receptor plug" evidence="12">
    <location>
        <begin position="62"/>
        <end position="173"/>
    </location>
</feature>
<feature type="chain" id="PRO_5024444249" evidence="10">
    <location>
        <begin position="29"/>
        <end position="917"/>
    </location>
</feature>
<evidence type="ECO:0000256" key="6">
    <source>
        <dbReference type="ARBA" id="ARBA00023136"/>
    </source>
</evidence>
<dbReference type="Pfam" id="PF00593">
    <property type="entry name" value="TonB_dep_Rec_b-barrel"/>
    <property type="match status" value="1"/>
</dbReference>
<dbReference type="SUPFAM" id="SSF56935">
    <property type="entry name" value="Porins"/>
    <property type="match status" value="1"/>
</dbReference>
<evidence type="ECO:0000256" key="4">
    <source>
        <dbReference type="ARBA" id="ARBA00022692"/>
    </source>
</evidence>
<dbReference type="InterPro" id="IPR012910">
    <property type="entry name" value="Plug_dom"/>
</dbReference>
<feature type="signal peptide" evidence="10">
    <location>
        <begin position="1"/>
        <end position="28"/>
    </location>
</feature>
<dbReference type="Proteomes" id="UP000325372">
    <property type="component" value="Unassembled WGS sequence"/>
</dbReference>
<dbReference type="InterPro" id="IPR000531">
    <property type="entry name" value="Beta-barrel_TonB"/>
</dbReference>
<evidence type="ECO:0000313" key="13">
    <source>
        <dbReference type="EMBL" id="KAA9131047.1"/>
    </source>
</evidence>
<evidence type="ECO:0000256" key="7">
    <source>
        <dbReference type="ARBA" id="ARBA00023237"/>
    </source>
</evidence>
<evidence type="ECO:0000256" key="2">
    <source>
        <dbReference type="ARBA" id="ARBA00022448"/>
    </source>
</evidence>
<dbReference type="Gene3D" id="2.170.130.10">
    <property type="entry name" value="TonB-dependent receptor, plug domain"/>
    <property type="match status" value="1"/>
</dbReference>
<reference evidence="13 14" key="1">
    <citation type="submission" date="2019-09" db="EMBL/GenBank/DDBJ databases">
        <title>Wenzhouxiangella sp. Genome sequencing and assembly.</title>
        <authorList>
            <person name="Zhang R."/>
        </authorList>
    </citation>
    <scope>NUCLEOTIDE SEQUENCE [LARGE SCALE GENOMIC DNA]</scope>
    <source>
        <strain evidence="13 14">W260</strain>
    </source>
</reference>
<sequence>MFRTTFNKRALQLATASYVAAMSSAALAQPVTAPDSDASEDVLEEVVVTGFRQSLEAALDLKRDSVGAVDAIFAEDIADFPDSNLAESLQRIPGVTITRDSGEGREISVRGLSGEFTRVRVNGIESVAATGGEGGPNRGRSFDFNVFASELFNQLVVHKTASANLDEGSLGAVVDLNTGRPLQYEEGTTFVVSGEAQFNELSEDWGPRAAALWSHNAGNWGLSLSAAYSDNTTDELGQNTVRWAQAQFANVMGVDCPANPTDANCAEVANAFHTRIPRYGLIQYDRERLGLTGSLQFAPSDDTTITLDALYSQYDASRAEKWGEVLMRGNERFMTVTDYIYDSATNNIPYLTMDNAWVRNENFEKAWTTDFYQVGLDLEHHFSDNFSGNLLVGTSQSELDFKHEITFMYDDRDYNNFLVDYRDDQFPTIAFNGPDVTDATNFQLTELRDRPTNTKHGFDTVAGDIVWDFHENFSIEAGVSWKEFSFDTIGYRRDTGVCAAGLYECDTDGDGVDDLVGVPATPEMSEIYTFNDTMGPGSTQSWVIPSLDAWIDYFDLYNLPANLDQGGTSEVTEENLGAFVQLNGDVDLGSMRLRFDVGVRYVETDQSSSGYNSGTWVTVDRDPYDDVLPALNLALDITPDLVWRFSAAEVMTRPGLGNLSPGGSVDPFNYRVSYDNPYLDPTRATSFDTSLEWYFADEAVLSFAYFYKDIESRPIGSEREGTYASTGLPLDLLNPTSPAGQCPECMPWTISSIDNGPGGDLDGFEIAFQMPFSVMTENVPFLSDLGVIANYTYVDSSVDYTFGSDIVTERLFGLSNDSWNATLYYERDTFNARISASYRDEYLTGTSGNSNRFEGYAATTYVDFSAGWDMTESLTILLEAQNLTDEYQDRWTDIDARRRYEYDHTGRIYKMGLRYQF</sequence>
<dbReference type="NCBIfam" id="TIGR01782">
    <property type="entry name" value="TonB-Xanth-Caul"/>
    <property type="match status" value="1"/>
</dbReference>
<proteinExistence type="inferred from homology"/>
<comment type="subcellular location">
    <subcellularLocation>
        <location evidence="1 8">Cell outer membrane</location>
        <topology evidence="1 8">Multi-pass membrane protein</topology>
    </subcellularLocation>
</comment>
<dbReference type="PANTHER" id="PTHR40980">
    <property type="entry name" value="PLUG DOMAIN-CONTAINING PROTEIN"/>
    <property type="match status" value="1"/>
</dbReference>
<evidence type="ECO:0000256" key="9">
    <source>
        <dbReference type="RuleBase" id="RU003357"/>
    </source>
</evidence>
<keyword evidence="7 8" id="KW-0998">Cell outer membrane</keyword>
<keyword evidence="13" id="KW-0675">Receptor</keyword>
<dbReference type="AlphaFoldDB" id="A0A5N0TA89"/>
<dbReference type="CDD" id="cd01347">
    <property type="entry name" value="ligand_gated_channel"/>
    <property type="match status" value="1"/>
</dbReference>
<evidence type="ECO:0000256" key="10">
    <source>
        <dbReference type="SAM" id="SignalP"/>
    </source>
</evidence>
<dbReference type="InterPro" id="IPR037066">
    <property type="entry name" value="Plug_dom_sf"/>
</dbReference>
<evidence type="ECO:0000259" key="12">
    <source>
        <dbReference type="Pfam" id="PF07715"/>
    </source>
</evidence>
<dbReference type="Gene3D" id="2.40.170.20">
    <property type="entry name" value="TonB-dependent receptor, beta-barrel domain"/>
    <property type="match status" value="1"/>
</dbReference>
<dbReference type="GO" id="GO:0009279">
    <property type="term" value="C:cell outer membrane"/>
    <property type="evidence" value="ECO:0007669"/>
    <property type="project" value="UniProtKB-SubCell"/>
</dbReference>
<dbReference type="PANTHER" id="PTHR40980:SF3">
    <property type="entry name" value="TONB-DEPENDENT RECEPTOR-LIKE BETA-BARREL DOMAIN-CONTAINING PROTEIN"/>
    <property type="match status" value="1"/>
</dbReference>
<protein>
    <submittedName>
        <fullName evidence="13">TonB-dependent receptor</fullName>
    </submittedName>
</protein>
<dbReference type="InterPro" id="IPR039426">
    <property type="entry name" value="TonB-dep_rcpt-like"/>
</dbReference>